<comment type="caution">
    <text evidence="2">The sequence shown here is derived from an EMBL/GenBank/DDBJ whole genome shotgun (WGS) entry which is preliminary data.</text>
</comment>
<dbReference type="Proteomes" id="UP000257109">
    <property type="component" value="Unassembled WGS sequence"/>
</dbReference>
<dbReference type="InterPro" id="IPR000477">
    <property type="entry name" value="RT_dom"/>
</dbReference>
<dbReference type="STRING" id="157652.A0A371ES47"/>
<dbReference type="EMBL" id="QJKJ01012344">
    <property type="protein sequence ID" value="RDX68880.1"/>
    <property type="molecule type" value="Genomic_DNA"/>
</dbReference>
<reference evidence="2" key="1">
    <citation type="submission" date="2018-05" db="EMBL/GenBank/DDBJ databases">
        <title>Draft genome of Mucuna pruriens seed.</title>
        <authorList>
            <person name="Nnadi N.E."/>
            <person name="Vos R."/>
            <person name="Hasami M.H."/>
            <person name="Devisetty U.K."/>
            <person name="Aguiy J.C."/>
        </authorList>
    </citation>
    <scope>NUCLEOTIDE SEQUENCE [LARGE SCALE GENOMIC DNA]</scope>
    <source>
        <strain evidence="2">JCA_2017</strain>
    </source>
</reference>
<feature type="domain" description="Reverse transcriptase" evidence="1">
    <location>
        <begin position="27"/>
        <end position="151"/>
    </location>
</feature>
<dbReference type="InterPro" id="IPR043128">
    <property type="entry name" value="Rev_trsase/Diguanyl_cyclase"/>
</dbReference>
<dbReference type="PANTHER" id="PTHR24559">
    <property type="entry name" value="TRANSPOSON TY3-I GAG-POL POLYPROTEIN"/>
    <property type="match status" value="1"/>
</dbReference>
<organism evidence="2 3">
    <name type="scientific">Mucuna pruriens</name>
    <name type="common">Velvet bean</name>
    <name type="synonym">Dolichos pruriens</name>
    <dbReference type="NCBI Taxonomy" id="157652"/>
    <lineage>
        <taxon>Eukaryota</taxon>
        <taxon>Viridiplantae</taxon>
        <taxon>Streptophyta</taxon>
        <taxon>Embryophyta</taxon>
        <taxon>Tracheophyta</taxon>
        <taxon>Spermatophyta</taxon>
        <taxon>Magnoliopsida</taxon>
        <taxon>eudicotyledons</taxon>
        <taxon>Gunneridae</taxon>
        <taxon>Pentapetalae</taxon>
        <taxon>rosids</taxon>
        <taxon>fabids</taxon>
        <taxon>Fabales</taxon>
        <taxon>Fabaceae</taxon>
        <taxon>Papilionoideae</taxon>
        <taxon>50 kb inversion clade</taxon>
        <taxon>NPAAA clade</taxon>
        <taxon>indigoferoid/millettioid clade</taxon>
        <taxon>Phaseoleae</taxon>
        <taxon>Mucuna</taxon>
    </lineage>
</organism>
<evidence type="ECO:0000313" key="3">
    <source>
        <dbReference type="Proteomes" id="UP000257109"/>
    </source>
</evidence>
<dbReference type="PANTHER" id="PTHR24559:SF444">
    <property type="entry name" value="REVERSE TRANSCRIPTASE DOMAIN-CONTAINING PROTEIN"/>
    <property type="match status" value="1"/>
</dbReference>
<gene>
    <name evidence="2" type="ORF">CR513_52075</name>
</gene>
<proteinExistence type="predicted"/>
<dbReference type="InterPro" id="IPR043502">
    <property type="entry name" value="DNA/RNA_pol_sf"/>
</dbReference>
<dbReference type="AlphaFoldDB" id="A0A371ES47"/>
<feature type="non-terminal residue" evidence="2">
    <location>
        <position position="1"/>
    </location>
</feature>
<accession>A0A371ES47</accession>
<dbReference type="CDD" id="cd01647">
    <property type="entry name" value="RT_LTR"/>
    <property type="match status" value="1"/>
</dbReference>
<dbReference type="Gene3D" id="3.30.70.270">
    <property type="match status" value="1"/>
</dbReference>
<name>A0A371ES47_MUCPR</name>
<evidence type="ECO:0000259" key="1">
    <source>
        <dbReference type="Pfam" id="PF00078"/>
    </source>
</evidence>
<dbReference type="Pfam" id="PF00078">
    <property type="entry name" value="RVT_1"/>
    <property type="match status" value="1"/>
</dbReference>
<dbReference type="Gene3D" id="3.10.10.10">
    <property type="entry name" value="HIV Type 1 Reverse Transcriptase, subunit A, domain 1"/>
    <property type="match status" value="1"/>
</dbReference>
<protein>
    <recommendedName>
        <fullName evidence="1">Reverse transcriptase domain-containing protein</fullName>
    </recommendedName>
</protein>
<evidence type="ECO:0000313" key="2">
    <source>
        <dbReference type="EMBL" id="RDX68880.1"/>
    </source>
</evidence>
<sequence>MAGKGLVLAENNFVEPRRSLLGYWLASTGKDLNKACPKDQYLLPSIDQLVDGASGCGLLNYMDAYSSYNQIRMHPHDEAKTVFATSTGTFCYKVMPFGLKNVGATNQRLMDRIFKDVMDQNMKVYVDKSTIARKHCSALRRGIEANLEKCQDVIDMRSLGTLRKCSNWQGGLWLYHISYPSRPKLPSLFFIA</sequence>
<keyword evidence="3" id="KW-1185">Reference proteome</keyword>
<dbReference type="OrthoDB" id="542221at2759"/>
<dbReference type="InterPro" id="IPR053134">
    <property type="entry name" value="RNA-dir_DNA_polymerase"/>
</dbReference>
<dbReference type="SUPFAM" id="SSF56672">
    <property type="entry name" value="DNA/RNA polymerases"/>
    <property type="match status" value="1"/>
</dbReference>